<dbReference type="Proteomes" id="UP000345637">
    <property type="component" value="Unassembled WGS sequence"/>
</dbReference>
<proteinExistence type="predicted"/>
<accession>A0A485AKY2</accession>
<reference evidence="1 2" key="1">
    <citation type="submission" date="2019-03" db="EMBL/GenBank/DDBJ databases">
        <authorList>
            <consortium name="Pathogen Informatics"/>
        </authorList>
    </citation>
    <scope>NUCLEOTIDE SEQUENCE [LARGE SCALE GENOMIC DNA]</scope>
    <source>
        <strain evidence="1 2">NCTC12998</strain>
    </source>
</reference>
<sequence length="86" mass="9967">MLCEIIKPIKNGWCRIVRCHTVTLKLRDASRPLKIRRLGGFDGVISALNLRHTAVNKQFYSIDKTGGIRRQKRNDFADFRWLTNPA</sequence>
<evidence type="ECO:0000313" key="1">
    <source>
        <dbReference type="EMBL" id="VFS61370.1"/>
    </source>
</evidence>
<evidence type="ECO:0000313" key="2">
    <source>
        <dbReference type="Proteomes" id="UP000345637"/>
    </source>
</evidence>
<dbReference type="EMBL" id="CAADJE010000018">
    <property type="protein sequence ID" value="VFS61370.1"/>
    <property type="molecule type" value="Genomic_DNA"/>
</dbReference>
<dbReference type="AlphaFoldDB" id="A0A485AKY2"/>
<protein>
    <submittedName>
        <fullName evidence="1">Uncharacterized protein</fullName>
    </submittedName>
</protein>
<organism evidence="1 2">
    <name type="scientific">Raoultella planticola</name>
    <name type="common">Klebsiella planticola</name>
    <dbReference type="NCBI Taxonomy" id="575"/>
    <lineage>
        <taxon>Bacteria</taxon>
        <taxon>Pseudomonadati</taxon>
        <taxon>Pseudomonadota</taxon>
        <taxon>Gammaproteobacteria</taxon>
        <taxon>Enterobacterales</taxon>
        <taxon>Enterobacteriaceae</taxon>
        <taxon>Klebsiella/Raoultella group</taxon>
        <taxon>Raoultella</taxon>
    </lineage>
</organism>
<name>A0A485AKY2_RAOPL</name>
<gene>
    <name evidence="1" type="ORF">NCTC12998_01503</name>
</gene>